<evidence type="ECO:0000313" key="2">
    <source>
        <dbReference type="EMBL" id="MFC5917328.1"/>
    </source>
</evidence>
<keyword evidence="3" id="KW-1185">Reference proteome</keyword>
<dbReference type="RefSeq" id="WP_344507353.1">
    <property type="nucleotide sequence ID" value="NZ_BAAATU010000001.1"/>
</dbReference>
<dbReference type="InterPro" id="IPR025438">
    <property type="entry name" value="DUF4180"/>
</dbReference>
<dbReference type="Pfam" id="PF13788">
    <property type="entry name" value="DUF4180"/>
    <property type="match status" value="1"/>
</dbReference>
<feature type="domain" description="DUF4180" evidence="1">
    <location>
        <begin position="28"/>
        <end position="80"/>
    </location>
</feature>
<protein>
    <submittedName>
        <fullName evidence="2">DUF4180 domain-containing protein</fullName>
    </submittedName>
</protein>
<proteinExistence type="predicted"/>
<name>A0ABW1GSS8_9ACTN</name>
<gene>
    <name evidence="2" type="ORF">ACFP1B_28450</name>
</gene>
<comment type="caution">
    <text evidence="2">The sequence shown here is derived from an EMBL/GenBank/DDBJ whole genome shotgun (WGS) entry which is preliminary data.</text>
</comment>
<evidence type="ECO:0000259" key="1">
    <source>
        <dbReference type="Pfam" id="PF13788"/>
    </source>
</evidence>
<sequence>MSPLRTVHYVPVLICAEAGGAIGGEQGAGDIIQMFVDHRRGIAVIGDNSLHSEAGSPLRDFAHECNRGQRTWLLADAEELGSGWAPRSRGSG</sequence>
<evidence type="ECO:0000313" key="3">
    <source>
        <dbReference type="Proteomes" id="UP001596200"/>
    </source>
</evidence>
<accession>A0ABW1GSS8</accession>
<reference evidence="3" key="1">
    <citation type="journal article" date="2019" name="Int. J. Syst. Evol. Microbiol.">
        <title>The Global Catalogue of Microorganisms (GCM) 10K type strain sequencing project: providing services to taxonomists for standard genome sequencing and annotation.</title>
        <authorList>
            <consortium name="The Broad Institute Genomics Platform"/>
            <consortium name="The Broad Institute Genome Sequencing Center for Infectious Disease"/>
            <person name="Wu L."/>
            <person name="Ma J."/>
        </authorList>
    </citation>
    <scope>NUCLEOTIDE SEQUENCE [LARGE SCALE GENOMIC DNA]</scope>
    <source>
        <strain evidence="3">JCM 4147</strain>
    </source>
</reference>
<dbReference type="EMBL" id="JBHSPU010000026">
    <property type="protein sequence ID" value="MFC5917328.1"/>
    <property type="molecule type" value="Genomic_DNA"/>
</dbReference>
<organism evidence="2 3">
    <name type="scientific">Streptomyces pulveraceus</name>
    <dbReference type="NCBI Taxonomy" id="68258"/>
    <lineage>
        <taxon>Bacteria</taxon>
        <taxon>Bacillati</taxon>
        <taxon>Actinomycetota</taxon>
        <taxon>Actinomycetes</taxon>
        <taxon>Kitasatosporales</taxon>
        <taxon>Streptomycetaceae</taxon>
        <taxon>Streptomyces</taxon>
    </lineage>
</organism>
<dbReference type="Proteomes" id="UP001596200">
    <property type="component" value="Unassembled WGS sequence"/>
</dbReference>